<gene>
    <name evidence="3" type="ORF">QBC47DRAFT_42181</name>
</gene>
<evidence type="ECO:0000313" key="3">
    <source>
        <dbReference type="EMBL" id="KAK1753371.1"/>
    </source>
</evidence>
<feature type="signal peptide" evidence="1">
    <location>
        <begin position="1"/>
        <end position="25"/>
    </location>
</feature>
<dbReference type="Pfam" id="PF08881">
    <property type="entry name" value="CVNH"/>
    <property type="match status" value="1"/>
</dbReference>
<accession>A0AAJ0F3E6</accession>
<dbReference type="SUPFAM" id="SSF51322">
    <property type="entry name" value="Cyanovirin-N"/>
    <property type="match status" value="1"/>
</dbReference>
<feature type="chain" id="PRO_5042491357" evidence="1">
    <location>
        <begin position="26"/>
        <end position="149"/>
    </location>
</feature>
<name>A0AAJ0F3E6_9PEZI</name>
<feature type="domain" description="Cyanovirin-N" evidence="2">
    <location>
        <begin position="32"/>
        <end position="138"/>
    </location>
</feature>
<sequence>MVYFHSVKVGLFMAWLAAFLCVCLAAPLDQDNLSETCSDIHLSGFSLEATCCGGSSNQEFKNELDLNLCIGIDYNKDALQWGIYGKLSLYCTNCTLEKTPEPGNFLECACRSLGNTVSSVSTLRLDDGIKNINGSLTCMGGGAVVHPLK</sequence>
<proteinExistence type="predicted"/>
<dbReference type="InterPro" id="IPR036673">
    <property type="entry name" value="Cyanovirin-N_sf"/>
</dbReference>
<keyword evidence="4" id="KW-1185">Reference proteome</keyword>
<dbReference type="InterPro" id="IPR011058">
    <property type="entry name" value="Cyanovirin-N"/>
</dbReference>
<dbReference type="SMART" id="SM01111">
    <property type="entry name" value="CVNH"/>
    <property type="match status" value="1"/>
</dbReference>
<dbReference type="AlphaFoldDB" id="A0AAJ0F3E6"/>
<dbReference type="Gene3D" id="2.30.60.10">
    <property type="entry name" value="Cyanovirin-N"/>
    <property type="match status" value="1"/>
</dbReference>
<keyword evidence="1" id="KW-0732">Signal</keyword>
<organism evidence="3 4">
    <name type="scientific">Echria macrotheca</name>
    <dbReference type="NCBI Taxonomy" id="438768"/>
    <lineage>
        <taxon>Eukaryota</taxon>
        <taxon>Fungi</taxon>
        <taxon>Dikarya</taxon>
        <taxon>Ascomycota</taxon>
        <taxon>Pezizomycotina</taxon>
        <taxon>Sordariomycetes</taxon>
        <taxon>Sordariomycetidae</taxon>
        <taxon>Sordariales</taxon>
        <taxon>Schizotheciaceae</taxon>
        <taxon>Echria</taxon>
    </lineage>
</organism>
<reference evidence="3" key="1">
    <citation type="submission" date="2023-06" db="EMBL/GenBank/DDBJ databases">
        <title>Genome-scale phylogeny and comparative genomics of the fungal order Sordariales.</title>
        <authorList>
            <consortium name="Lawrence Berkeley National Laboratory"/>
            <person name="Hensen N."/>
            <person name="Bonometti L."/>
            <person name="Westerberg I."/>
            <person name="Brannstrom I.O."/>
            <person name="Guillou S."/>
            <person name="Cros-Aarteil S."/>
            <person name="Calhoun S."/>
            <person name="Haridas S."/>
            <person name="Kuo A."/>
            <person name="Mondo S."/>
            <person name="Pangilinan J."/>
            <person name="Riley R."/>
            <person name="Labutti K."/>
            <person name="Andreopoulos B."/>
            <person name="Lipzen A."/>
            <person name="Chen C."/>
            <person name="Yanf M."/>
            <person name="Daum C."/>
            <person name="Ng V."/>
            <person name="Clum A."/>
            <person name="Steindorff A."/>
            <person name="Ohm R."/>
            <person name="Martin F."/>
            <person name="Silar P."/>
            <person name="Natvig D."/>
            <person name="Lalanne C."/>
            <person name="Gautier V."/>
            <person name="Ament-Velasquez S.L."/>
            <person name="Kruys A."/>
            <person name="Hutchinson M.I."/>
            <person name="Powell A.J."/>
            <person name="Barry K."/>
            <person name="Miller A.N."/>
            <person name="Grigoriev I.V."/>
            <person name="Debuchy R."/>
            <person name="Gladieux P."/>
            <person name="Thoren M.H."/>
            <person name="Johannesson H."/>
        </authorList>
    </citation>
    <scope>NUCLEOTIDE SEQUENCE</scope>
    <source>
        <strain evidence="3">PSN4</strain>
    </source>
</reference>
<evidence type="ECO:0000256" key="1">
    <source>
        <dbReference type="SAM" id="SignalP"/>
    </source>
</evidence>
<comment type="caution">
    <text evidence="3">The sequence shown here is derived from an EMBL/GenBank/DDBJ whole genome shotgun (WGS) entry which is preliminary data.</text>
</comment>
<protein>
    <submittedName>
        <fullName evidence="3">Cyanovirin-N</fullName>
    </submittedName>
</protein>
<evidence type="ECO:0000259" key="2">
    <source>
        <dbReference type="SMART" id="SM01111"/>
    </source>
</evidence>
<dbReference type="EMBL" id="MU839837">
    <property type="protein sequence ID" value="KAK1753371.1"/>
    <property type="molecule type" value="Genomic_DNA"/>
</dbReference>
<dbReference type="Proteomes" id="UP001239445">
    <property type="component" value="Unassembled WGS sequence"/>
</dbReference>
<evidence type="ECO:0000313" key="4">
    <source>
        <dbReference type="Proteomes" id="UP001239445"/>
    </source>
</evidence>